<dbReference type="EMBL" id="JBGFUD010008963">
    <property type="protein sequence ID" value="MFH4982299.1"/>
    <property type="molecule type" value="Genomic_DNA"/>
</dbReference>
<keyword evidence="2" id="KW-1185">Reference proteome</keyword>
<organism evidence="1 2">
    <name type="scientific">Gnathostoma spinigerum</name>
    <dbReference type="NCBI Taxonomy" id="75299"/>
    <lineage>
        <taxon>Eukaryota</taxon>
        <taxon>Metazoa</taxon>
        <taxon>Ecdysozoa</taxon>
        <taxon>Nematoda</taxon>
        <taxon>Chromadorea</taxon>
        <taxon>Rhabditida</taxon>
        <taxon>Spirurina</taxon>
        <taxon>Gnathostomatomorpha</taxon>
        <taxon>Gnathostomatoidea</taxon>
        <taxon>Gnathostomatidae</taxon>
        <taxon>Gnathostoma</taxon>
    </lineage>
</organism>
<evidence type="ECO:0000313" key="1">
    <source>
        <dbReference type="EMBL" id="MFH4982299.1"/>
    </source>
</evidence>
<comment type="caution">
    <text evidence="1">The sequence shown here is derived from an EMBL/GenBank/DDBJ whole genome shotgun (WGS) entry which is preliminary data.</text>
</comment>
<proteinExistence type="predicted"/>
<dbReference type="AlphaFoldDB" id="A0ABD6EVT6"/>
<protein>
    <submittedName>
        <fullName evidence="1">Uncharacterized protein</fullName>
    </submittedName>
</protein>
<gene>
    <name evidence="1" type="ORF">AB6A40_009008</name>
</gene>
<evidence type="ECO:0000313" key="2">
    <source>
        <dbReference type="Proteomes" id="UP001608902"/>
    </source>
</evidence>
<name>A0ABD6EVT6_9BILA</name>
<sequence length="152" mass="18003">MSGWSCRTCVELVAYGIFSRDGLLEVKHFYHVDGVEKNWSKGELQMRWSFRVDLGNILARQRIMRRSCTPRTAVPELIPQPTFLRASLIMPYLWPLEAVIDESPFVVRTCTMKTKIERRFEESKRVLRFEAIRPIFSNCSSEKRQKFKERKK</sequence>
<accession>A0ABD6EVT6</accession>
<reference evidence="1 2" key="1">
    <citation type="submission" date="2024-08" db="EMBL/GenBank/DDBJ databases">
        <title>Gnathostoma spinigerum genome.</title>
        <authorList>
            <person name="Gonzalez-Bertolin B."/>
            <person name="Monzon S."/>
            <person name="Zaballos A."/>
            <person name="Jimenez P."/>
            <person name="Dekumyoy P."/>
            <person name="Varona S."/>
            <person name="Cuesta I."/>
            <person name="Sumanam S."/>
            <person name="Adisakwattana P."/>
            <person name="Gasser R.B."/>
            <person name="Hernandez-Gonzalez A."/>
            <person name="Young N.D."/>
            <person name="Perteguer M.J."/>
        </authorList>
    </citation>
    <scope>NUCLEOTIDE SEQUENCE [LARGE SCALE GENOMIC DNA]</scope>
    <source>
        <strain evidence="1">AL3</strain>
        <tissue evidence="1">Liver</tissue>
    </source>
</reference>
<dbReference type="Proteomes" id="UP001608902">
    <property type="component" value="Unassembled WGS sequence"/>
</dbReference>